<feature type="transmembrane region" description="Helical" evidence="2">
    <location>
        <begin position="12"/>
        <end position="33"/>
    </location>
</feature>
<evidence type="ECO:0000313" key="4">
    <source>
        <dbReference type="Proteomes" id="UP000243515"/>
    </source>
</evidence>
<evidence type="ECO:0000313" key="3">
    <source>
        <dbReference type="EMBL" id="OXV10797.1"/>
    </source>
</evidence>
<keyword evidence="2" id="KW-0812">Transmembrane</keyword>
<feature type="region of interest" description="Disordered" evidence="1">
    <location>
        <begin position="169"/>
        <end position="209"/>
    </location>
</feature>
<accession>A0A232M3X2</accession>
<dbReference type="Proteomes" id="UP000243515">
    <property type="component" value="Unassembled WGS sequence"/>
</dbReference>
<name>A0A232M3X2_9EURO</name>
<feature type="compositionally biased region" description="Basic residues" evidence="1">
    <location>
        <begin position="176"/>
        <end position="185"/>
    </location>
</feature>
<comment type="caution">
    <text evidence="3">The sequence shown here is derived from an EMBL/GenBank/DDBJ whole genome shotgun (WGS) entry which is preliminary data.</text>
</comment>
<feature type="compositionally biased region" description="Polar residues" evidence="1">
    <location>
        <begin position="189"/>
        <end position="202"/>
    </location>
</feature>
<evidence type="ECO:0000256" key="2">
    <source>
        <dbReference type="SAM" id="Phobius"/>
    </source>
</evidence>
<reference evidence="3 4" key="1">
    <citation type="journal article" date="2015" name="Environ. Microbiol.">
        <title>Metagenome sequence of Elaphomyces granulatus from sporocarp tissue reveals Ascomycota ectomycorrhizal fingerprints of genome expansion and a Proteobacteria-rich microbiome.</title>
        <authorList>
            <person name="Quandt C.A."/>
            <person name="Kohler A."/>
            <person name="Hesse C.N."/>
            <person name="Sharpton T.J."/>
            <person name="Martin F."/>
            <person name="Spatafora J.W."/>
        </authorList>
    </citation>
    <scope>NUCLEOTIDE SEQUENCE [LARGE SCALE GENOMIC DNA]</scope>
    <source>
        <strain evidence="3 4">OSC145934</strain>
    </source>
</reference>
<keyword evidence="4" id="KW-1185">Reference proteome</keyword>
<feature type="transmembrane region" description="Helical" evidence="2">
    <location>
        <begin position="45"/>
        <end position="64"/>
    </location>
</feature>
<organism evidence="3 4">
    <name type="scientific">Elaphomyces granulatus</name>
    <dbReference type="NCBI Taxonomy" id="519963"/>
    <lineage>
        <taxon>Eukaryota</taxon>
        <taxon>Fungi</taxon>
        <taxon>Dikarya</taxon>
        <taxon>Ascomycota</taxon>
        <taxon>Pezizomycotina</taxon>
        <taxon>Eurotiomycetes</taxon>
        <taxon>Eurotiomycetidae</taxon>
        <taxon>Eurotiales</taxon>
        <taxon>Elaphomycetaceae</taxon>
        <taxon>Elaphomyces</taxon>
    </lineage>
</organism>
<dbReference type="EMBL" id="NPHW01002757">
    <property type="protein sequence ID" value="OXV10797.1"/>
    <property type="molecule type" value="Genomic_DNA"/>
</dbReference>
<keyword evidence="2" id="KW-1133">Transmembrane helix</keyword>
<dbReference type="PANTHER" id="PTHR39608:SF1">
    <property type="entry name" value="INTEGRAL MEMBRANE PROTEIN (AFU_ORTHOLOGUE AFUA_5G08640)"/>
    <property type="match status" value="1"/>
</dbReference>
<evidence type="ECO:0008006" key="5">
    <source>
        <dbReference type="Google" id="ProtNLM"/>
    </source>
</evidence>
<feature type="transmembrane region" description="Helical" evidence="2">
    <location>
        <begin position="70"/>
        <end position="90"/>
    </location>
</feature>
<dbReference type="PANTHER" id="PTHR39608">
    <property type="entry name" value="INTEGRAL MEMBRANE PROTEIN (AFU_ORTHOLOGUE AFUA_5G08640)"/>
    <property type="match status" value="1"/>
</dbReference>
<sequence>MAHAHQIVAPFFRVSELICAAIVVGIISRYEYFIHTANAANSGRLVYSLVIGCISIVVSVFLMIPFHATFYLFPIDLVLFICWMVAFGLMANLTASGGCSSFWFWHSWSYYWGGWWYTVPITDANSGLIGTASCGEWRSNLAFSFISSIIWLFSGILGLYAILEYGNRNQGESGGRRPKPWKKGHKDTATTSPDNQAATQKSEPVGEPC</sequence>
<feature type="transmembrane region" description="Helical" evidence="2">
    <location>
        <begin position="141"/>
        <end position="163"/>
    </location>
</feature>
<gene>
    <name evidence="3" type="ORF">Egran_01443</name>
</gene>
<dbReference type="OrthoDB" id="4074965at2759"/>
<proteinExistence type="predicted"/>
<dbReference type="AlphaFoldDB" id="A0A232M3X2"/>
<feature type="transmembrane region" description="Helical" evidence="2">
    <location>
        <begin position="102"/>
        <end position="121"/>
    </location>
</feature>
<keyword evidence="2" id="KW-0472">Membrane</keyword>
<evidence type="ECO:0000256" key="1">
    <source>
        <dbReference type="SAM" id="MobiDB-lite"/>
    </source>
</evidence>
<protein>
    <recommendedName>
        <fullName evidence="5">MARVEL domain-containing protein</fullName>
    </recommendedName>
</protein>